<dbReference type="RefSeq" id="WP_183411504.1">
    <property type="nucleotide sequence ID" value="NZ_JACHWY010000003.1"/>
</dbReference>
<evidence type="ECO:0000256" key="4">
    <source>
        <dbReference type="ARBA" id="ARBA00023163"/>
    </source>
</evidence>
<evidence type="ECO:0000259" key="5">
    <source>
        <dbReference type="PROSITE" id="PS50931"/>
    </source>
</evidence>
<evidence type="ECO:0000313" key="6">
    <source>
        <dbReference type="EMBL" id="MBB3048738.1"/>
    </source>
</evidence>
<keyword evidence="3" id="KW-0238">DNA-binding</keyword>
<dbReference type="Proteomes" id="UP000537130">
    <property type="component" value="Unassembled WGS sequence"/>
</dbReference>
<dbReference type="EMBL" id="JACHWY010000003">
    <property type="protein sequence ID" value="MBB3048738.1"/>
    <property type="molecule type" value="Genomic_DNA"/>
</dbReference>
<evidence type="ECO:0000256" key="3">
    <source>
        <dbReference type="ARBA" id="ARBA00023125"/>
    </source>
</evidence>
<dbReference type="InterPro" id="IPR036388">
    <property type="entry name" value="WH-like_DNA-bd_sf"/>
</dbReference>
<dbReference type="InterPro" id="IPR000847">
    <property type="entry name" value="LysR_HTH_N"/>
</dbReference>
<dbReference type="InterPro" id="IPR005119">
    <property type="entry name" value="LysR_subst-bd"/>
</dbReference>
<keyword evidence="7" id="KW-1185">Reference proteome</keyword>
<dbReference type="PRINTS" id="PR00039">
    <property type="entry name" value="HTHLYSR"/>
</dbReference>
<accession>A0A7W4Z6Y3</accession>
<evidence type="ECO:0000256" key="2">
    <source>
        <dbReference type="ARBA" id="ARBA00023015"/>
    </source>
</evidence>
<feature type="domain" description="HTH lysR-type" evidence="5">
    <location>
        <begin position="5"/>
        <end position="62"/>
    </location>
</feature>
<dbReference type="PANTHER" id="PTHR30346:SF10">
    <property type="entry name" value="TRANSCRIPTIONAL REGULATOR OF OXIDATIVE STRESS OXYR"/>
    <property type="match status" value="1"/>
</dbReference>
<gene>
    <name evidence="6" type="ORF">FHR99_003012</name>
</gene>
<dbReference type="CDD" id="cd08411">
    <property type="entry name" value="PBP2_OxyR"/>
    <property type="match status" value="1"/>
</dbReference>
<dbReference type="GO" id="GO:0003677">
    <property type="term" value="F:DNA binding"/>
    <property type="evidence" value="ECO:0007669"/>
    <property type="project" value="UniProtKB-KW"/>
</dbReference>
<comment type="similarity">
    <text evidence="1">Belongs to the LysR transcriptional regulatory family.</text>
</comment>
<protein>
    <submittedName>
        <fullName evidence="6">LysR family hydrogen peroxide-inducible transcriptional activator</fullName>
    </submittedName>
</protein>
<keyword evidence="2" id="KW-0805">Transcription regulation</keyword>
<dbReference type="GO" id="GO:0032993">
    <property type="term" value="C:protein-DNA complex"/>
    <property type="evidence" value="ECO:0007669"/>
    <property type="project" value="TreeGrafter"/>
</dbReference>
<keyword evidence="4" id="KW-0804">Transcription</keyword>
<sequence>MAHRPTLKQLNYLCAVAKFRHFGQAAKSCHVSQPTLSAGIAELEDNLGVTLVERDNKNVLLTDIGQSIVARSQRILTHVDDLVSLAESAGKPFTGSLYLGVIPTIAPFLLPQFLPRFRKKYPECQLFIREDLSANLIERLRAGELDVVLLALPYPTDGLEIEHLFNDEFVLAYYDDHPLAEKTPLLSRDLQGRDVLLLEDGHCLRDHALEACRLSERDVTAPYQATSLNTIVQMVANHIGVTLLPKMAIDGKILASTQVKTRAFDKETVQRSIGLAWRKHSPRREEFLLLGEFIGAQRR</sequence>
<dbReference type="InterPro" id="IPR036390">
    <property type="entry name" value="WH_DNA-bd_sf"/>
</dbReference>
<dbReference type="SUPFAM" id="SSF46785">
    <property type="entry name" value="Winged helix' DNA-binding domain"/>
    <property type="match status" value="1"/>
</dbReference>
<dbReference type="Pfam" id="PF00126">
    <property type="entry name" value="HTH_1"/>
    <property type="match status" value="1"/>
</dbReference>
<dbReference type="SUPFAM" id="SSF53850">
    <property type="entry name" value="Periplasmic binding protein-like II"/>
    <property type="match status" value="1"/>
</dbReference>
<dbReference type="AlphaFoldDB" id="A0A7W4Z6Y3"/>
<dbReference type="Gene3D" id="1.10.10.10">
    <property type="entry name" value="Winged helix-like DNA-binding domain superfamily/Winged helix DNA-binding domain"/>
    <property type="match status" value="1"/>
</dbReference>
<dbReference type="Pfam" id="PF03466">
    <property type="entry name" value="LysR_substrate"/>
    <property type="match status" value="1"/>
</dbReference>
<evidence type="ECO:0000256" key="1">
    <source>
        <dbReference type="ARBA" id="ARBA00009437"/>
    </source>
</evidence>
<name>A0A7W4Z6Y3_9GAMM</name>
<dbReference type="Gene3D" id="3.40.190.10">
    <property type="entry name" value="Periplasmic binding protein-like II"/>
    <property type="match status" value="2"/>
</dbReference>
<evidence type="ECO:0000313" key="7">
    <source>
        <dbReference type="Proteomes" id="UP000537130"/>
    </source>
</evidence>
<organism evidence="6 7">
    <name type="scientific">Litorivivens lipolytica</name>
    <dbReference type="NCBI Taxonomy" id="1524264"/>
    <lineage>
        <taxon>Bacteria</taxon>
        <taxon>Pseudomonadati</taxon>
        <taxon>Pseudomonadota</taxon>
        <taxon>Gammaproteobacteria</taxon>
        <taxon>Litorivivens</taxon>
    </lineage>
</organism>
<reference evidence="6 7" key="1">
    <citation type="submission" date="2020-08" db="EMBL/GenBank/DDBJ databases">
        <title>Genomic Encyclopedia of Type Strains, Phase III (KMG-III): the genomes of soil and plant-associated and newly described type strains.</title>
        <authorList>
            <person name="Whitman W."/>
        </authorList>
    </citation>
    <scope>NUCLEOTIDE SEQUENCE [LARGE SCALE GENOMIC DNA]</scope>
    <source>
        <strain evidence="6 7">CECT 8654</strain>
    </source>
</reference>
<comment type="caution">
    <text evidence="6">The sequence shown here is derived from an EMBL/GenBank/DDBJ whole genome shotgun (WGS) entry which is preliminary data.</text>
</comment>
<dbReference type="FunFam" id="1.10.10.10:FF:000001">
    <property type="entry name" value="LysR family transcriptional regulator"/>
    <property type="match status" value="1"/>
</dbReference>
<dbReference type="PANTHER" id="PTHR30346">
    <property type="entry name" value="TRANSCRIPTIONAL DUAL REGULATOR HCAR-RELATED"/>
    <property type="match status" value="1"/>
</dbReference>
<dbReference type="GO" id="GO:0003700">
    <property type="term" value="F:DNA-binding transcription factor activity"/>
    <property type="evidence" value="ECO:0007669"/>
    <property type="project" value="InterPro"/>
</dbReference>
<proteinExistence type="inferred from homology"/>
<dbReference type="PROSITE" id="PS50931">
    <property type="entry name" value="HTH_LYSR"/>
    <property type="match status" value="1"/>
</dbReference>